<feature type="region of interest" description="Disordered" evidence="1">
    <location>
        <begin position="126"/>
        <end position="231"/>
    </location>
</feature>
<feature type="non-terminal residue" evidence="2">
    <location>
        <position position="231"/>
    </location>
</feature>
<evidence type="ECO:0000313" key="2">
    <source>
        <dbReference type="EMBL" id="CAK0902566.1"/>
    </source>
</evidence>
<dbReference type="EMBL" id="CAUYUJ010021088">
    <property type="protein sequence ID" value="CAK0902566.1"/>
    <property type="molecule type" value="Genomic_DNA"/>
</dbReference>
<protein>
    <submittedName>
        <fullName evidence="2">Uncharacterized protein</fullName>
    </submittedName>
</protein>
<name>A0ABN9XRY2_9DINO</name>
<evidence type="ECO:0000313" key="3">
    <source>
        <dbReference type="Proteomes" id="UP001189429"/>
    </source>
</evidence>
<feature type="compositionally biased region" description="Low complexity" evidence="1">
    <location>
        <begin position="147"/>
        <end position="212"/>
    </location>
</feature>
<sequence>SIQIRLHKDNWKARGANQKLEAALEKHDTLLRQLDEHTPAVLELRSDLVTAEAEHNSLAQCMLESQEIFDISACDLFKCDGLNLDEEDNMEIEPRVQQFKKGSLFSDAKQKVGELKQTRAARLKRLAAKRRRANDDEAEMHGGGGAPPAARRPGAGAAAAKRPASASPAAAERPVPATPAAAAGGKFAGKGAPLQPGADAAAATGSEATSGDPPAAPSSGTARERADRIAD</sequence>
<proteinExistence type="predicted"/>
<evidence type="ECO:0000256" key="1">
    <source>
        <dbReference type="SAM" id="MobiDB-lite"/>
    </source>
</evidence>
<comment type="caution">
    <text evidence="2">The sequence shown here is derived from an EMBL/GenBank/DDBJ whole genome shotgun (WGS) entry which is preliminary data.</text>
</comment>
<reference evidence="2" key="1">
    <citation type="submission" date="2023-10" db="EMBL/GenBank/DDBJ databases">
        <authorList>
            <person name="Chen Y."/>
            <person name="Shah S."/>
            <person name="Dougan E. K."/>
            <person name="Thang M."/>
            <person name="Chan C."/>
        </authorList>
    </citation>
    <scope>NUCLEOTIDE SEQUENCE [LARGE SCALE GENOMIC DNA]</scope>
</reference>
<feature type="compositionally biased region" description="Basic and acidic residues" evidence="1">
    <location>
        <begin position="222"/>
        <end position="231"/>
    </location>
</feature>
<organism evidence="2 3">
    <name type="scientific">Prorocentrum cordatum</name>
    <dbReference type="NCBI Taxonomy" id="2364126"/>
    <lineage>
        <taxon>Eukaryota</taxon>
        <taxon>Sar</taxon>
        <taxon>Alveolata</taxon>
        <taxon>Dinophyceae</taxon>
        <taxon>Prorocentrales</taxon>
        <taxon>Prorocentraceae</taxon>
        <taxon>Prorocentrum</taxon>
    </lineage>
</organism>
<gene>
    <name evidence="2" type="ORF">PCOR1329_LOCUS79145</name>
</gene>
<dbReference type="Proteomes" id="UP001189429">
    <property type="component" value="Unassembled WGS sequence"/>
</dbReference>
<accession>A0ABN9XRY2</accession>
<feature type="non-terminal residue" evidence="2">
    <location>
        <position position="1"/>
    </location>
</feature>
<keyword evidence="3" id="KW-1185">Reference proteome</keyword>